<sequence>MKKILMLLLMVVCVNVNAQTPNDREAILSVLETQRKAWNMGDIEGYMQGYWNNDSLVFVGANGPTYGFNKTLENYKKSYPTNAKMGQLSFDIKKVEFLSKNIAFVMGGWNLKRAVDAPKGHFTLIFKKFKNQWKIISDHSS</sequence>
<dbReference type="Gene3D" id="3.10.450.50">
    <property type="match status" value="1"/>
</dbReference>
<dbReference type="RefSeq" id="WP_330145019.1">
    <property type="nucleotide sequence ID" value="NZ_JAZDQU010000001.1"/>
</dbReference>
<reference evidence="3 4" key="1">
    <citation type="submission" date="2024-01" db="EMBL/GenBank/DDBJ databases">
        <title>Pedobacter sp. nov., isolated from oil-contaminated soil.</title>
        <authorList>
            <person name="Le N.T.T."/>
        </authorList>
    </citation>
    <scope>NUCLEOTIDE SEQUENCE [LARGE SCALE GENOMIC DNA]</scope>
    <source>
        <strain evidence="3 4">VNH31</strain>
    </source>
</reference>
<evidence type="ECO:0000256" key="1">
    <source>
        <dbReference type="SAM" id="SignalP"/>
    </source>
</evidence>
<dbReference type="InterPro" id="IPR032710">
    <property type="entry name" value="NTF2-like_dom_sf"/>
</dbReference>
<name>A0ABU7H0P9_9SPHI</name>
<gene>
    <name evidence="3" type="ORF">VRU49_01595</name>
</gene>
<dbReference type="EMBL" id="JAZDQU010000001">
    <property type="protein sequence ID" value="MEE1884101.1"/>
    <property type="molecule type" value="Genomic_DNA"/>
</dbReference>
<accession>A0ABU7H0P9</accession>
<evidence type="ECO:0000313" key="4">
    <source>
        <dbReference type="Proteomes" id="UP001337681"/>
    </source>
</evidence>
<proteinExistence type="predicted"/>
<dbReference type="InterPro" id="IPR027843">
    <property type="entry name" value="DUF4440"/>
</dbReference>
<evidence type="ECO:0000259" key="2">
    <source>
        <dbReference type="Pfam" id="PF14534"/>
    </source>
</evidence>
<dbReference type="Proteomes" id="UP001337681">
    <property type="component" value="Unassembled WGS sequence"/>
</dbReference>
<feature type="domain" description="DUF4440" evidence="2">
    <location>
        <begin position="27"/>
        <end position="135"/>
    </location>
</feature>
<dbReference type="Pfam" id="PF14534">
    <property type="entry name" value="DUF4440"/>
    <property type="match status" value="1"/>
</dbReference>
<evidence type="ECO:0000313" key="3">
    <source>
        <dbReference type="EMBL" id="MEE1884101.1"/>
    </source>
</evidence>
<protein>
    <submittedName>
        <fullName evidence="3">DUF4440 domain-containing protein</fullName>
    </submittedName>
</protein>
<comment type="caution">
    <text evidence="3">The sequence shown here is derived from an EMBL/GenBank/DDBJ whole genome shotgun (WGS) entry which is preliminary data.</text>
</comment>
<keyword evidence="1" id="KW-0732">Signal</keyword>
<keyword evidence="4" id="KW-1185">Reference proteome</keyword>
<organism evidence="3 4">
    <name type="scientific">Pedobacter flavus</name>
    <dbReference type="NCBI Taxonomy" id="3113906"/>
    <lineage>
        <taxon>Bacteria</taxon>
        <taxon>Pseudomonadati</taxon>
        <taxon>Bacteroidota</taxon>
        <taxon>Sphingobacteriia</taxon>
        <taxon>Sphingobacteriales</taxon>
        <taxon>Sphingobacteriaceae</taxon>
        <taxon>Pedobacter</taxon>
    </lineage>
</organism>
<feature type="signal peptide" evidence="1">
    <location>
        <begin position="1"/>
        <end position="18"/>
    </location>
</feature>
<feature type="chain" id="PRO_5046984697" evidence="1">
    <location>
        <begin position="19"/>
        <end position="141"/>
    </location>
</feature>
<dbReference type="SUPFAM" id="SSF54427">
    <property type="entry name" value="NTF2-like"/>
    <property type="match status" value="1"/>
</dbReference>